<feature type="region of interest" description="Disordered" evidence="1">
    <location>
        <begin position="428"/>
        <end position="513"/>
    </location>
</feature>
<gene>
    <name evidence="2" type="ORF">CCMP2556_LOCUS41027</name>
</gene>
<dbReference type="InterPro" id="IPR032727">
    <property type="entry name" value="CLAMP"/>
</dbReference>
<feature type="compositionally biased region" description="Acidic residues" evidence="1">
    <location>
        <begin position="1"/>
        <end position="21"/>
    </location>
</feature>
<feature type="compositionally biased region" description="Basic and acidic residues" evidence="1">
    <location>
        <begin position="478"/>
        <end position="489"/>
    </location>
</feature>
<organism evidence="2 3">
    <name type="scientific">Durusdinium trenchii</name>
    <dbReference type="NCBI Taxonomy" id="1381693"/>
    <lineage>
        <taxon>Eukaryota</taxon>
        <taxon>Sar</taxon>
        <taxon>Alveolata</taxon>
        <taxon>Dinophyceae</taxon>
        <taxon>Suessiales</taxon>
        <taxon>Symbiodiniaceae</taxon>
        <taxon>Durusdinium</taxon>
    </lineage>
</organism>
<dbReference type="Proteomes" id="UP001642484">
    <property type="component" value="Unassembled WGS sequence"/>
</dbReference>
<comment type="caution">
    <text evidence="2">The sequence shown here is derived from an EMBL/GenBank/DDBJ whole genome shotgun (WGS) entry which is preliminary data.</text>
</comment>
<dbReference type="PANTHER" id="PTHR28457:SF1">
    <property type="entry name" value="CILIA- AND FLAGELLA-ASSOCIATED PROTEIN 119"/>
    <property type="match status" value="1"/>
</dbReference>
<dbReference type="Pfam" id="PF14769">
    <property type="entry name" value="CLAMP"/>
    <property type="match status" value="1"/>
</dbReference>
<feature type="region of interest" description="Disordered" evidence="1">
    <location>
        <begin position="105"/>
        <end position="134"/>
    </location>
</feature>
<evidence type="ECO:0008006" key="4">
    <source>
        <dbReference type="Google" id="ProtNLM"/>
    </source>
</evidence>
<feature type="compositionally biased region" description="Basic and acidic residues" evidence="1">
    <location>
        <begin position="500"/>
        <end position="513"/>
    </location>
</feature>
<evidence type="ECO:0000313" key="2">
    <source>
        <dbReference type="EMBL" id="CAK9084314.1"/>
    </source>
</evidence>
<proteinExistence type="predicted"/>
<dbReference type="EMBL" id="CAXAMN010024162">
    <property type="protein sequence ID" value="CAK9084314.1"/>
    <property type="molecule type" value="Genomic_DNA"/>
</dbReference>
<dbReference type="SUPFAM" id="SSF49899">
    <property type="entry name" value="Concanavalin A-like lectins/glucanases"/>
    <property type="match status" value="1"/>
</dbReference>
<protein>
    <recommendedName>
        <fullName evidence="4">LamG-like jellyroll fold domain-containing protein</fullName>
    </recommendedName>
</protein>
<dbReference type="Pfam" id="PF13385">
    <property type="entry name" value="Laminin_G_3"/>
    <property type="match status" value="1"/>
</dbReference>
<sequence>MAPSDEIQEEDETRFAEDEDSGPSSWRAETPAIFLDADWEHAGDVTSELAVPLELGGSFDFTVLAWVARAPDSPETRILSRGDASGGLHWAAGSKVRCAAGAEALKPPEEPEEGDDQEAKEPATESQVVSKSSIDDEQWHHLAVVFKEGQIQLYVDGQCDGEGRIEVPEEITGPVLFGEGETAPLRDVKVFHTALSQWQISSMMTDSKDLGTGITLALLPDQVTAYWALKVEGAEGARELLQQTVAADPFGRPFQEEVLLDLFEDLVDYANTICLTSRKTAVIVQILKQVLDMMHRKSSKSKRFSETTSIYECFREFKRLMVAHSYAAYATAKSSNKGDASMAKLGVFTLADVRLLTDFVSGALFQQFLLYQCVLICPQDQVTSYREVEVPQPLPAPDLNKAVSKKLAAKVGLRAISHEKPLLHKRQVPWKKQAKAVPKRSAYASRSKVPAEGDVGEVAEAESPKTLEQTLSQLPKDLSIDEHHEESTRAAEATFGSSIQRHDQELQAERSES</sequence>
<name>A0ABP0Q7U7_9DINO</name>
<dbReference type="InterPro" id="IPR013320">
    <property type="entry name" value="ConA-like_dom_sf"/>
</dbReference>
<dbReference type="PANTHER" id="PTHR28457">
    <property type="entry name" value="COILED-COIL DOMAIN-CONTAINING PROTEIN 189"/>
    <property type="match status" value="1"/>
</dbReference>
<keyword evidence="3" id="KW-1185">Reference proteome</keyword>
<dbReference type="Gene3D" id="2.60.120.200">
    <property type="match status" value="1"/>
</dbReference>
<feature type="region of interest" description="Disordered" evidence="1">
    <location>
        <begin position="1"/>
        <end position="29"/>
    </location>
</feature>
<reference evidence="2 3" key="1">
    <citation type="submission" date="2024-02" db="EMBL/GenBank/DDBJ databases">
        <authorList>
            <person name="Chen Y."/>
            <person name="Shah S."/>
            <person name="Dougan E. K."/>
            <person name="Thang M."/>
            <person name="Chan C."/>
        </authorList>
    </citation>
    <scope>NUCLEOTIDE SEQUENCE [LARGE SCALE GENOMIC DNA]</scope>
</reference>
<evidence type="ECO:0000256" key="1">
    <source>
        <dbReference type="SAM" id="MobiDB-lite"/>
    </source>
</evidence>
<feature type="compositionally biased region" description="Basic residues" evidence="1">
    <location>
        <begin position="428"/>
        <end position="438"/>
    </location>
</feature>
<evidence type="ECO:0000313" key="3">
    <source>
        <dbReference type="Proteomes" id="UP001642484"/>
    </source>
</evidence>
<accession>A0ABP0Q7U7</accession>